<dbReference type="Pfam" id="PF07714">
    <property type="entry name" value="PK_Tyr_Ser-Thr"/>
    <property type="match status" value="1"/>
</dbReference>
<keyword evidence="1" id="KW-0808">Transferase</keyword>
<protein>
    <recommendedName>
        <fullName evidence="6">Protein kinase domain-containing protein</fullName>
    </recommendedName>
</protein>
<keyword evidence="1" id="KW-0418">Kinase</keyword>
<dbReference type="SUPFAM" id="SSF81901">
    <property type="entry name" value="HCP-like"/>
    <property type="match status" value="3"/>
</dbReference>
<dbReference type="OrthoDB" id="4062651at2759"/>
<dbReference type="PROSITE" id="PS50011">
    <property type="entry name" value="PROTEIN_KINASE_DOM"/>
    <property type="match status" value="1"/>
</dbReference>
<dbReference type="InterPro" id="IPR050767">
    <property type="entry name" value="Sel1_AlgK"/>
</dbReference>
<dbReference type="AlphaFoldDB" id="A0A9P6Q5P5"/>
<evidence type="ECO:0000313" key="8">
    <source>
        <dbReference type="Proteomes" id="UP000807716"/>
    </source>
</evidence>
<dbReference type="InterPro" id="IPR006597">
    <property type="entry name" value="Sel1-like"/>
</dbReference>
<dbReference type="InterPro" id="IPR011990">
    <property type="entry name" value="TPR-like_helical_dom_sf"/>
</dbReference>
<dbReference type="InterPro" id="IPR011009">
    <property type="entry name" value="Kinase-like_dom_sf"/>
</dbReference>
<dbReference type="InterPro" id="IPR017441">
    <property type="entry name" value="Protein_kinase_ATP_BS"/>
</dbReference>
<dbReference type="SUPFAM" id="SSF56112">
    <property type="entry name" value="Protein kinase-like (PK-like)"/>
    <property type="match status" value="1"/>
</dbReference>
<dbReference type="PANTHER" id="PTHR11102:SF160">
    <property type="entry name" value="ERAD-ASSOCIATED E3 UBIQUITIN-PROTEIN LIGASE COMPONENT HRD3"/>
    <property type="match status" value="1"/>
</dbReference>
<dbReference type="InterPro" id="IPR008271">
    <property type="entry name" value="Ser/Thr_kinase_AS"/>
</dbReference>
<dbReference type="PANTHER" id="PTHR11102">
    <property type="entry name" value="SEL-1-LIKE PROTEIN"/>
    <property type="match status" value="1"/>
</dbReference>
<dbReference type="InterPro" id="IPR001245">
    <property type="entry name" value="Ser-Thr/Tyr_kinase_cat_dom"/>
</dbReference>
<evidence type="ECO:0000256" key="5">
    <source>
        <dbReference type="PROSITE-ProRule" id="PRU10141"/>
    </source>
</evidence>
<keyword evidence="1" id="KW-0723">Serine/threonine-protein kinase</keyword>
<dbReference type="SMART" id="SM00220">
    <property type="entry name" value="S_TKc"/>
    <property type="match status" value="1"/>
</dbReference>
<dbReference type="Proteomes" id="UP000807716">
    <property type="component" value="Unassembled WGS sequence"/>
</dbReference>
<keyword evidence="2 5" id="KW-0547">Nucleotide-binding</keyword>
<dbReference type="PROSITE" id="PS00108">
    <property type="entry name" value="PROTEIN_KINASE_ST"/>
    <property type="match status" value="1"/>
</dbReference>
<sequence>MNSENTTQTRLEIGEIVGAGVYGVVFQGRYNTRKAAIKKFRLHQHATDQAKIIEQEIGLLRRLQHRHVIQFYGVHREGNEISLIMDFAEGGSLKQAIEDSRVADWRVKSRIAQEIAYGLAYIHHEGILHQDLKSDNVLLTGLMEVKLCDFDFAVVKTSSGGYSTEVLRGTVRWMAPELVLSERPRYTNKSDMYALGMVMWEMAAMCTVPFKAMDNSYAVALAVHGGKREQLPDETPANYQHWVELCWKQDPFDRPAAHDVTIVQTDIVEDVPWLRQGAITPSSFWSSSTDSLLEHGMVSEVPFPASSEPEEPRATQPLMTFVSLSRKATLNDIDAQVSLAEMYETGSAGVPKDNEMAFVWYLRAAQLGNIGAMDRISDMYAEGRGTEQSDNEAARWHNQASEQRKSNLRGNVESILTMLRKKRLAAMKSSLGSRMHVVDTNQDGVRAGAEIQAAERGDAEAQFNLGLMYEHGRGVEQSDVEAIKWYTKAANQGNSKAQFNLGLMYRNSRGVGQSETEAIKWYTKAASHGNPEAQFKVGCMHETGRGVEQSYVEAVRWYTKAASQGNSNAQNNLGCLYDLGQGVKQDDMMAVEWYKKSSAQGNTHGHGNLASMYELGFGVEPSDDLALDLFNRAHEKGYPIAHFHVKWLTSTDRRTPRNDSDAFEVNRIGAEKGYVAAQHNLGRLYERGRGVRMDKVQALLWYRKAAAQGHFDSQQRMEFIQRQYRA</sequence>
<evidence type="ECO:0000256" key="1">
    <source>
        <dbReference type="ARBA" id="ARBA00022527"/>
    </source>
</evidence>
<evidence type="ECO:0000256" key="3">
    <source>
        <dbReference type="ARBA" id="ARBA00022840"/>
    </source>
</evidence>
<proteinExistence type="inferred from homology"/>
<organism evidence="7 8">
    <name type="scientific">Actinomortierella ambigua</name>
    <dbReference type="NCBI Taxonomy" id="1343610"/>
    <lineage>
        <taxon>Eukaryota</taxon>
        <taxon>Fungi</taxon>
        <taxon>Fungi incertae sedis</taxon>
        <taxon>Mucoromycota</taxon>
        <taxon>Mortierellomycotina</taxon>
        <taxon>Mortierellomycetes</taxon>
        <taxon>Mortierellales</taxon>
        <taxon>Mortierellaceae</taxon>
        <taxon>Actinomortierella</taxon>
    </lineage>
</organism>
<name>A0A9P6Q5P5_9FUNG</name>
<feature type="domain" description="Protein kinase" evidence="6">
    <location>
        <begin position="11"/>
        <end position="274"/>
    </location>
</feature>
<dbReference type="Gene3D" id="1.10.510.10">
    <property type="entry name" value="Transferase(Phosphotransferase) domain 1"/>
    <property type="match status" value="1"/>
</dbReference>
<dbReference type="SMART" id="SM00671">
    <property type="entry name" value="SEL1"/>
    <property type="match status" value="8"/>
</dbReference>
<dbReference type="PRINTS" id="PR00109">
    <property type="entry name" value="TYRKINASE"/>
</dbReference>
<dbReference type="Pfam" id="PF08238">
    <property type="entry name" value="Sel1"/>
    <property type="match status" value="8"/>
</dbReference>
<reference evidence="7" key="1">
    <citation type="journal article" date="2020" name="Fungal Divers.">
        <title>Resolving the Mortierellaceae phylogeny through synthesis of multi-gene phylogenetics and phylogenomics.</title>
        <authorList>
            <person name="Vandepol N."/>
            <person name="Liber J."/>
            <person name="Desiro A."/>
            <person name="Na H."/>
            <person name="Kennedy M."/>
            <person name="Barry K."/>
            <person name="Grigoriev I.V."/>
            <person name="Miller A.N."/>
            <person name="O'Donnell K."/>
            <person name="Stajich J.E."/>
            <person name="Bonito G."/>
        </authorList>
    </citation>
    <scope>NUCLEOTIDE SEQUENCE</scope>
    <source>
        <strain evidence="7">BC1065</strain>
    </source>
</reference>
<gene>
    <name evidence="7" type="ORF">DFQ27_003736</name>
</gene>
<dbReference type="PROSITE" id="PS00107">
    <property type="entry name" value="PROTEIN_KINASE_ATP"/>
    <property type="match status" value="1"/>
</dbReference>
<feature type="binding site" evidence="5">
    <location>
        <position position="39"/>
    </location>
    <ligand>
        <name>ATP</name>
        <dbReference type="ChEBI" id="CHEBI:30616"/>
    </ligand>
</feature>
<keyword evidence="3 5" id="KW-0067">ATP-binding</keyword>
<dbReference type="EMBL" id="JAAAJB010000260">
    <property type="protein sequence ID" value="KAG0260127.1"/>
    <property type="molecule type" value="Genomic_DNA"/>
</dbReference>
<evidence type="ECO:0000313" key="7">
    <source>
        <dbReference type="EMBL" id="KAG0260127.1"/>
    </source>
</evidence>
<comment type="similarity">
    <text evidence="4">Belongs to the sel-1 family.</text>
</comment>
<accession>A0A9P6Q5P5</accession>
<dbReference type="GO" id="GO:0004674">
    <property type="term" value="F:protein serine/threonine kinase activity"/>
    <property type="evidence" value="ECO:0007669"/>
    <property type="project" value="UniProtKB-KW"/>
</dbReference>
<comment type="caution">
    <text evidence="7">The sequence shown here is derived from an EMBL/GenBank/DDBJ whole genome shotgun (WGS) entry which is preliminary data.</text>
</comment>
<dbReference type="InterPro" id="IPR000719">
    <property type="entry name" value="Prot_kinase_dom"/>
</dbReference>
<evidence type="ECO:0000259" key="6">
    <source>
        <dbReference type="PROSITE" id="PS50011"/>
    </source>
</evidence>
<evidence type="ECO:0000256" key="4">
    <source>
        <dbReference type="ARBA" id="ARBA00038101"/>
    </source>
</evidence>
<evidence type="ECO:0000256" key="2">
    <source>
        <dbReference type="ARBA" id="ARBA00022741"/>
    </source>
</evidence>
<keyword evidence="8" id="KW-1185">Reference proteome</keyword>
<dbReference type="GO" id="GO:0005524">
    <property type="term" value="F:ATP binding"/>
    <property type="evidence" value="ECO:0007669"/>
    <property type="project" value="UniProtKB-UniRule"/>
</dbReference>
<dbReference type="Gene3D" id="1.25.40.10">
    <property type="entry name" value="Tetratricopeptide repeat domain"/>
    <property type="match status" value="2"/>
</dbReference>